<dbReference type="InterPro" id="IPR019587">
    <property type="entry name" value="Polyketide_cyclase/dehydratase"/>
</dbReference>
<name>A0ABZ0HUS7_9HYPH</name>
<keyword evidence="2" id="KW-1185">Reference proteome</keyword>
<evidence type="ECO:0000313" key="1">
    <source>
        <dbReference type="EMBL" id="WOJ90973.1"/>
    </source>
</evidence>
<dbReference type="PANTHER" id="PTHR39332">
    <property type="entry name" value="BLL4707 PROTEIN"/>
    <property type="match status" value="1"/>
</dbReference>
<proteinExistence type="predicted"/>
<dbReference type="CDD" id="cd07821">
    <property type="entry name" value="PYR_PYL_RCAR_like"/>
    <property type="match status" value="1"/>
</dbReference>
<gene>
    <name evidence="1" type="ORF">RZS28_06720</name>
</gene>
<evidence type="ECO:0000313" key="2">
    <source>
        <dbReference type="Proteomes" id="UP001626536"/>
    </source>
</evidence>
<organism evidence="1 2">
    <name type="scientific">Methylocapsa polymorpha</name>
    <dbReference type="NCBI Taxonomy" id="3080828"/>
    <lineage>
        <taxon>Bacteria</taxon>
        <taxon>Pseudomonadati</taxon>
        <taxon>Pseudomonadota</taxon>
        <taxon>Alphaproteobacteria</taxon>
        <taxon>Hyphomicrobiales</taxon>
        <taxon>Beijerinckiaceae</taxon>
        <taxon>Methylocapsa</taxon>
    </lineage>
</organism>
<dbReference type="PANTHER" id="PTHR39332:SF7">
    <property type="entry name" value="SRPBCC FAMILY PROTEIN"/>
    <property type="match status" value="1"/>
</dbReference>
<dbReference type="SUPFAM" id="SSF55961">
    <property type="entry name" value="Bet v1-like"/>
    <property type="match status" value="1"/>
</dbReference>
<dbReference type="EMBL" id="CP136862">
    <property type="protein sequence ID" value="WOJ90973.1"/>
    <property type="molecule type" value="Genomic_DNA"/>
</dbReference>
<dbReference type="Gene3D" id="3.30.530.20">
    <property type="match status" value="1"/>
</dbReference>
<accession>A0ABZ0HUS7</accession>
<sequence length="147" mass="16198">MLTKQPITKKLNAPAEKAWEAISRIGRLDIWFPIIATCSVEGDGVGACRRMTTSDGGEITDIIQEIDHATRRLAYLRVKSPFPVTCYQGTVEVFDSFDSLAVIVWTIEFESDPKDSASVAELVKEAISAGLDGMERDLQSDFALSKK</sequence>
<dbReference type="InterPro" id="IPR023393">
    <property type="entry name" value="START-like_dom_sf"/>
</dbReference>
<dbReference type="Pfam" id="PF10604">
    <property type="entry name" value="Polyketide_cyc2"/>
    <property type="match status" value="1"/>
</dbReference>
<reference evidence="1 2" key="1">
    <citation type="submission" date="2023-10" db="EMBL/GenBank/DDBJ databases">
        <title>Novel methanotroph of the genus Methylocapsa from a subarctic wetland.</title>
        <authorList>
            <person name="Belova S.E."/>
            <person name="Oshkin I.Y."/>
            <person name="Miroshnikov K."/>
            <person name="Dedysh S.N."/>
        </authorList>
    </citation>
    <scope>NUCLEOTIDE SEQUENCE [LARGE SCALE GENOMIC DNA]</scope>
    <source>
        <strain evidence="1 2">RX1</strain>
    </source>
</reference>
<dbReference type="RefSeq" id="WP_407340562.1">
    <property type="nucleotide sequence ID" value="NZ_CP136862.1"/>
</dbReference>
<dbReference type="Proteomes" id="UP001626536">
    <property type="component" value="Chromosome"/>
</dbReference>
<protein>
    <submittedName>
        <fullName evidence="1">SRPBCC family protein</fullName>
    </submittedName>
</protein>